<feature type="compositionally biased region" description="Basic and acidic residues" evidence="5">
    <location>
        <begin position="217"/>
        <end position="227"/>
    </location>
</feature>
<evidence type="ECO:0000256" key="5">
    <source>
        <dbReference type="SAM" id="MobiDB-lite"/>
    </source>
</evidence>
<dbReference type="GO" id="GO:0016846">
    <property type="term" value="F:carbon-sulfur lyase activity"/>
    <property type="evidence" value="ECO:0007669"/>
    <property type="project" value="InterPro"/>
</dbReference>
<dbReference type="Proteomes" id="UP001152607">
    <property type="component" value="Unassembled WGS sequence"/>
</dbReference>
<keyword evidence="8" id="KW-1185">Reference proteome</keyword>
<dbReference type="SUPFAM" id="SSF51316">
    <property type="entry name" value="Mss4-like"/>
    <property type="match status" value="1"/>
</dbReference>
<feature type="domain" description="CENP-V/GFA" evidence="6">
    <location>
        <begin position="10"/>
        <end position="122"/>
    </location>
</feature>
<organism evidence="7 8">
    <name type="scientific">Periconia digitata</name>
    <dbReference type="NCBI Taxonomy" id="1303443"/>
    <lineage>
        <taxon>Eukaryota</taxon>
        <taxon>Fungi</taxon>
        <taxon>Dikarya</taxon>
        <taxon>Ascomycota</taxon>
        <taxon>Pezizomycotina</taxon>
        <taxon>Dothideomycetes</taxon>
        <taxon>Pleosporomycetidae</taxon>
        <taxon>Pleosporales</taxon>
        <taxon>Massarineae</taxon>
        <taxon>Periconiaceae</taxon>
        <taxon>Periconia</taxon>
    </lineage>
</organism>
<keyword evidence="3" id="KW-0862">Zinc</keyword>
<dbReference type="GO" id="GO:0046872">
    <property type="term" value="F:metal ion binding"/>
    <property type="evidence" value="ECO:0007669"/>
    <property type="project" value="UniProtKB-KW"/>
</dbReference>
<evidence type="ECO:0000256" key="2">
    <source>
        <dbReference type="ARBA" id="ARBA00022723"/>
    </source>
</evidence>
<evidence type="ECO:0000313" key="8">
    <source>
        <dbReference type="Proteomes" id="UP001152607"/>
    </source>
</evidence>
<accession>A0A9W4UB97</accession>
<feature type="compositionally biased region" description="Basic and acidic residues" evidence="5">
    <location>
        <begin position="190"/>
        <end position="202"/>
    </location>
</feature>
<protein>
    <recommendedName>
        <fullName evidence="6">CENP-V/GFA domain-containing protein</fullName>
    </recommendedName>
</protein>
<keyword evidence="4" id="KW-0456">Lyase</keyword>
<dbReference type="InterPro" id="IPR011057">
    <property type="entry name" value="Mss4-like_sf"/>
</dbReference>
<name>A0A9W4UB97_9PLEO</name>
<dbReference type="EMBL" id="CAOQHR010000003">
    <property type="protein sequence ID" value="CAI6332745.1"/>
    <property type="molecule type" value="Genomic_DNA"/>
</dbReference>
<comment type="similarity">
    <text evidence="1">Belongs to the Gfa family.</text>
</comment>
<dbReference type="OrthoDB" id="2212170at2759"/>
<proteinExistence type="inferred from homology"/>
<evidence type="ECO:0000256" key="3">
    <source>
        <dbReference type="ARBA" id="ARBA00022833"/>
    </source>
</evidence>
<dbReference type="Gene3D" id="3.90.1590.10">
    <property type="entry name" value="glutathione-dependent formaldehyde- activating enzyme (gfa)"/>
    <property type="match status" value="1"/>
</dbReference>
<evidence type="ECO:0000313" key="7">
    <source>
        <dbReference type="EMBL" id="CAI6332745.1"/>
    </source>
</evidence>
<dbReference type="AlphaFoldDB" id="A0A9W4UB97"/>
<keyword evidence="2" id="KW-0479">Metal-binding</keyword>
<evidence type="ECO:0000256" key="4">
    <source>
        <dbReference type="ARBA" id="ARBA00023239"/>
    </source>
</evidence>
<sequence length="274" mass="30630">MSKPRRFPAMTGRCFCGETIFKLEVPPLFCYTCHCSDCNKHTGSVFACFASIEADYITSVGKIPPKISRNIRASGHIRTTASCAKCGTNLWATGDQSAATSDVKIGVLDHPNLFEPDMHSYIENKLPWVILPVGARTCEGPFDFRKEWPASSVRRFDAAVKRRDEHLAKMKKLAAERAAAQQAAAQKATTEGDSKSKEKEALDVEEAEKTPTAQSPDFKENGKRNSDGNDDEGDEDLEDDEEFEKRYRETEKALQERLDMLTAKLAEQKLDEEK</sequence>
<dbReference type="InterPro" id="IPR006913">
    <property type="entry name" value="CENP-V/GFA"/>
</dbReference>
<dbReference type="PANTHER" id="PTHR33337:SF33">
    <property type="entry name" value="CENP-V_GFA DOMAIN-CONTAINING PROTEIN"/>
    <property type="match status" value="1"/>
</dbReference>
<evidence type="ECO:0000259" key="6">
    <source>
        <dbReference type="PROSITE" id="PS51891"/>
    </source>
</evidence>
<evidence type="ECO:0000256" key="1">
    <source>
        <dbReference type="ARBA" id="ARBA00005495"/>
    </source>
</evidence>
<feature type="region of interest" description="Disordered" evidence="5">
    <location>
        <begin position="178"/>
        <end position="251"/>
    </location>
</feature>
<reference evidence="7" key="1">
    <citation type="submission" date="2023-01" db="EMBL/GenBank/DDBJ databases">
        <authorList>
            <person name="Van Ghelder C."/>
            <person name="Rancurel C."/>
        </authorList>
    </citation>
    <scope>NUCLEOTIDE SEQUENCE</scope>
    <source>
        <strain evidence="7">CNCM I-4278</strain>
    </source>
</reference>
<gene>
    <name evidence="7" type="ORF">PDIGIT_LOCUS5775</name>
</gene>
<dbReference type="PANTHER" id="PTHR33337">
    <property type="entry name" value="GFA DOMAIN-CONTAINING PROTEIN"/>
    <property type="match status" value="1"/>
</dbReference>
<dbReference type="Pfam" id="PF04828">
    <property type="entry name" value="GFA"/>
    <property type="match status" value="1"/>
</dbReference>
<dbReference type="PROSITE" id="PS51891">
    <property type="entry name" value="CENP_V_GFA"/>
    <property type="match status" value="1"/>
</dbReference>
<feature type="compositionally biased region" description="Low complexity" evidence="5">
    <location>
        <begin position="178"/>
        <end position="188"/>
    </location>
</feature>
<comment type="caution">
    <text evidence="7">The sequence shown here is derived from an EMBL/GenBank/DDBJ whole genome shotgun (WGS) entry which is preliminary data.</text>
</comment>
<feature type="compositionally biased region" description="Acidic residues" evidence="5">
    <location>
        <begin position="228"/>
        <end position="242"/>
    </location>
</feature>